<feature type="compositionally biased region" description="Polar residues" evidence="3">
    <location>
        <begin position="114"/>
        <end position="124"/>
    </location>
</feature>
<feature type="coiled-coil region" evidence="2">
    <location>
        <begin position="313"/>
        <end position="359"/>
    </location>
</feature>
<evidence type="ECO:0000256" key="3">
    <source>
        <dbReference type="SAM" id="MobiDB-lite"/>
    </source>
</evidence>
<feature type="compositionally biased region" description="Polar residues" evidence="3">
    <location>
        <begin position="476"/>
        <end position="494"/>
    </location>
</feature>
<feature type="region of interest" description="Disordered" evidence="3">
    <location>
        <begin position="1"/>
        <end position="150"/>
    </location>
</feature>
<dbReference type="OrthoDB" id="2289094at2759"/>
<feature type="compositionally biased region" description="Polar residues" evidence="3">
    <location>
        <begin position="93"/>
        <end position="104"/>
    </location>
</feature>
<gene>
    <name evidence="4" type="ORF">INT46_000739</name>
</gene>
<keyword evidence="1 2" id="KW-0175">Coiled coil</keyword>
<evidence type="ECO:0000313" key="4">
    <source>
        <dbReference type="EMBL" id="KAG2190514.1"/>
    </source>
</evidence>
<name>A0A8H7QCS1_9FUNG</name>
<evidence type="ECO:0000256" key="1">
    <source>
        <dbReference type="ARBA" id="ARBA00023054"/>
    </source>
</evidence>
<feature type="coiled-coil region" evidence="2">
    <location>
        <begin position="422"/>
        <end position="470"/>
    </location>
</feature>
<organism evidence="4 5">
    <name type="scientific">Mucor plumbeus</name>
    <dbReference type="NCBI Taxonomy" id="97098"/>
    <lineage>
        <taxon>Eukaryota</taxon>
        <taxon>Fungi</taxon>
        <taxon>Fungi incertae sedis</taxon>
        <taxon>Mucoromycota</taxon>
        <taxon>Mucoromycotina</taxon>
        <taxon>Mucoromycetes</taxon>
        <taxon>Mucorales</taxon>
        <taxon>Mucorineae</taxon>
        <taxon>Mucoraceae</taxon>
        <taxon>Mucor</taxon>
    </lineage>
</organism>
<sequence>MSDKSIARKPSVNKRKSLLSELGIKAGNEAPISTTATTKTTTSPPSTLGRKTSINNKPSSPSVSRTRTLTSSPSPPTTTRKKVVPSSIKVDRTTNVNGAANSPTSPNPKRRSSIVPTTSNNRASMSPLARRASVNVSNSSSGSPVGNKRLSTPVGLESLAEVQTIKEQLIEKDKEIQALKESESKLKIQSQTNISELESQLQALKDEIKMNAEKKNNDGGHDRIKETEDKLGKLHKLEIDQLLENQERKLESELIALKAELSQEYDEKIQKLQTEFNQQQDTLKRDHELSLLAQKDDFTKELNNEKELHKIHKKEQESIVFNLKQQIRDMQETQTNSYLRKVQNELESTTTALEDFKRQSQHTTEALEKRYREEIRQLQNGSDDTAQAWLEKTRCTQQELDQLHDQIQSKDQVHAQTLDTLKQAHAQEIDQLSETCENKEAQIEEQSTQIEDLLYQVETLQNSLEAATVRLEHTAKSTPTSSSNKDDINNSTTPHDPIRNVHEECLNRLDTKQKELEDLKSRLAEIKETHETQMNRMAQEKANALQELRKKVSSLEQKLAANTPPSSPTRPNSSVIVGKEVLNEERLIRIAEQHRKELKTMHEQYQMVVDTKDRELEDYAYRVKALVAAKQKDIEKLQIETNNTIDKYERDIEGYEAKIVEYEKNSIKLQDRVTHWETISTNNDALVQDMKRGCTAHVDENAQLIRLVNQLQSEIHRA</sequence>
<dbReference type="PANTHER" id="PTHR18870:SF9">
    <property type="entry name" value="PROTEIN TAG-278-RELATED"/>
    <property type="match status" value="1"/>
</dbReference>
<accession>A0A8H7QCS1</accession>
<feature type="coiled-coil region" evidence="2">
    <location>
        <begin position="502"/>
        <end position="558"/>
    </location>
</feature>
<dbReference type="EMBL" id="JAEPRC010000953">
    <property type="protein sequence ID" value="KAG2190514.1"/>
    <property type="molecule type" value="Genomic_DNA"/>
</dbReference>
<feature type="compositionally biased region" description="Low complexity" evidence="3">
    <location>
        <begin position="31"/>
        <end position="47"/>
    </location>
</feature>
<evidence type="ECO:0000256" key="2">
    <source>
        <dbReference type="SAM" id="Coils"/>
    </source>
</evidence>
<reference evidence="4" key="1">
    <citation type="submission" date="2020-12" db="EMBL/GenBank/DDBJ databases">
        <title>Metabolic potential, ecology and presence of endohyphal bacteria is reflected in genomic diversity of Mucoromycotina.</title>
        <authorList>
            <person name="Muszewska A."/>
            <person name="Okrasinska A."/>
            <person name="Steczkiewicz K."/>
            <person name="Drgas O."/>
            <person name="Orlowska M."/>
            <person name="Perlinska-Lenart U."/>
            <person name="Aleksandrzak-Piekarczyk T."/>
            <person name="Szatraj K."/>
            <person name="Zielenkiewicz U."/>
            <person name="Pilsyk S."/>
            <person name="Malc E."/>
            <person name="Mieczkowski P."/>
            <person name="Kruszewska J.S."/>
            <person name="Biernat P."/>
            <person name="Pawlowska J."/>
        </authorList>
    </citation>
    <scope>NUCLEOTIDE SEQUENCE</scope>
    <source>
        <strain evidence="4">CBS 226.32</strain>
    </source>
</reference>
<feature type="coiled-coil region" evidence="2">
    <location>
        <begin position="638"/>
        <end position="672"/>
    </location>
</feature>
<proteinExistence type="predicted"/>
<feature type="coiled-coil region" evidence="2">
    <location>
        <begin position="240"/>
        <end position="282"/>
    </location>
</feature>
<feature type="compositionally biased region" description="Low complexity" evidence="3">
    <location>
        <begin position="57"/>
        <end position="72"/>
    </location>
</feature>
<keyword evidence="5" id="KW-1185">Reference proteome</keyword>
<comment type="caution">
    <text evidence="4">The sequence shown here is derived from an EMBL/GenBank/DDBJ whole genome shotgun (WGS) entry which is preliminary data.</text>
</comment>
<protein>
    <submittedName>
        <fullName evidence="4">Uncharacterized protein</fullName>
    </submittedName>
</protein>
<dbReference type="PANTHER" id="PTHR18870">
    <property type="entry name" value="PROTEIN TAG-278-RELATED"/>
    <property type="match status" value="1"/>
</dbReference>
<dbReference type="AlphaFoldDB" id="A0A8H7QCS1"/>
<evidence type="ECO:0000313" key="5">
    <source>
        <dbReference type="Proteomes" id="UP000650833"/>
    </source>
</evidence>
<feature type="region of interest" description="Disordered" evidence="3">
    <location>
        <begin position="472"/>
        <end position="498"/>
    </location>
</feature>
<feature type="compositionally biased region" description="Low complexity" evidence="3">
    <location>
        <begin position="133"/>
        <end position="147"/>
    </location>
</feature>
<dbReference type="Proteomes" id="UP000650833">
    <property type="component" value="Unassembled WGS sequence"/>
</dbReference>
<feature type="coiled-coil region" evidence="2">
    <location>
        <begin position="162"/>
        <end position="214"/>
    </location>
</feature>